<dbReference type="STRING" id="1802271.A3C11_00245"/>
<proteinExistence type="predicted"/>
<evidence type="ECO:0000313" key="2">
    <source>
        <dbReference type="Proteomes" id="UP000177362"/>
    </source>
</evidence>
<comment type="caution">
    <text evidence="1">The sequence shown here is derived from an EMBL/GenBank/DDBJ whole genome shotgun (WGS) entry which is preliminary data.</text>
</comment>
<dbReference type="Proteomes" id="UP000177362">
    <property type="component" value="Unassembled WGS sequence"/>
</dbReference>
<dbReference type="EMBL" id="MHQJ01000005">
    <property type="protein sequence ID" value="OHA01907.1"/>
    <property type="molecule type" value="Genomic_DNA"/>
</dbReference>
<organism evidence="1 2">
    <name type="scientific">Candidatus Sungbacteria bacterium RIFCSPHIGHO2_02_FULL_49_12</name>
    <dbReference type="NCBI Taxonomy" id="1802271"/>
    <lineage>
        <taxon>Bacteria</taxon>
        <taxon>Candidatus Sungiibacteriota</taxon>
    </lineage>
</organism>
<name>A0A1G2KR43_9BACT</name>
<protein>
    <submittedName>
        <fullName evidence="1">Uncharacterized protein</fullName>
    </submittedName>
</protein>
<reference evidence="1 2" key="1">
    <citation type="journal article" date="2016" name="Nat. Commun.">
        <title>Thousands of microbial genomes shed light on interconnected biogeochemical processes in an aquifer system.</title>
        <authorList>
            <person name="Anantharaman K."/>
            <person name="Brown C.T."/>
            <person name="Hug L.A."/>
            <person name="Sharon I."/>
            <person name="Castelle C.J."/>
            <person name="Probst A.J."/>
            <person name="Thomas B.C."/>
            <person name="Singh A."/>
            <person name="Wilkins M.J."/>
            <person name="Karaoz U."/>
            <person name="Brodie E.L."/>
            <person name="Williams K.H."/>
            <person name="Hubbard S.S."/>
            <person name="Banfield J.F."/>
        </authorList>
    </citation>
    <scope>NUCLEOTIDE SEQUENCE [LARGE SCALE GENOMIC DNA]</scope>
</reference>
<accession>A0A1G2KR43</accession>
<evidence type="ECO:0000313" key="1">
    <source>
        <dbReference type="EMBL" id="OHA01907.1"/>
    </source>
</evidence>
<gene>
    <name evidence="1" type="ORF">A3C11_00245</name>
</gene>
<dbReference type="AlphaFoldDB" id="A0A1G2KR43"/>
<sequence length="115" mass="12839">MDERGKLLADRIHALFGGGYGSPCMTCRLTIPHPHHTEKRPMTFFPGTFSSSQWAVAGVVAACVALREVGLDPEAVEREIQKQEPLFHMRMWIDDGFGCCFEVETFLKIATKLLG</sequence>